<dbReference type="EMBL" id="KQ418170">
    <property type="protein sequence ID" value="KOF88532.1"/>
    <property type="molecule type" value="Genomic_DNA"/>
</dbReference>
<dbReference type="SMART" id="SM00320">
    <property type="entry name" value="WD40"/>
    <property type="match status" value="3"/>
</dbReference>
<dbReference type="OMA" id="CEMLHRT"/>
<keyword evidence="3" id="KW-0072">Autophagy</keyword>
<gene>
    <name evidence="5" type="ORF">OCBIM_22014721mg</name>
</gene>
<evidence type="ECO:0008006" key="6">
    <source>
        <dbReference type="Google" id="ProtNLM"/>
    </source>
</evidence>
<keyword evidence="1" id="KW-0853">WD repeat</keyword>
<dbReference type="Pfam" id="PF21032">
    <property type="entry name" value="PROPPIN"/>
    <property type="match status" value="1"/>
</dbReference>
<dbReference type="InterPro" id="IPR036322">
    <property type="entry name" value="WD40_repeat_dom_sf"/>
</dbReference>
<evidence type="ECO:0000256" key="4">
    <source>
        <dbReference type="ARBA" id="ARBA00025740"/>
    </source>
</evidence>
<dbReference type="Gene3D" id="2.130.10.10">
    <property type="entry name" value="YVTN repeat-like/Quinoprotein amine dehydrogenase"/>
    <property type="match status" value="1"/>
</dbReference>
<proteinExistence type="inferred from homology"/>
<dbReference type="InterPro" id="IPR015943">
    <property type="entry name" value="WD40/YVTN_repeat-like_dom_sf"/>
</dbReference>
<organism evidence="5">
    <name type="scientific">Octopus bimaculoides</name>
    <name type="common">California two-spotted octopus</name>
    <dbReference type="NCBI Taxonomy" id="37653"/>
    <lineage>
        <taxon>Eukaryota</taxon>
        <taxon>Metazoa</taxon>
        <taxon>Spiralia</taxon>
        <taxon>Lophotrochozoa</taxon>
        <taxon>Mollusca</taxon>
        <taxon>Cephalopoda</taxon>
        <taxon>Coleoidea</taxon>
        <taxon>Octopodiformes</taxon>
        <taxon>Octopoda</taxon>
        <taxon>Incirrata</taxon>
        <taxon>Octopodidae</taxon>
        <taxon>Octopus</taxon>
    </lineage>
</organism>
<comment type="similarity">
    <text evidence="4">Belongs to the WD repeat PROPPIN family.</text>
</comment>
<name>A0A0L8HH14_OCTBM</name>
<protein>
    <recommendedName>
        <fullName evidence="6">WD repeat domain phosphoinositide-interacting protein 4</fullName>
    </recommendedName>
</protein>
<dbReference type="STRING" id="37653.A0A0L8HH14"/>
<evidence type="ECO:0000256" key="1">
    <source>
        <dbReference type="ARBA" id="ARBA00022574"/>
    </source>
</evidence>
<dbReference type="GO" id="GO:0005737">
    <property type="term" value="C:cytoplasm"/>
    <property type="evidence" value="ECO:0007669"/>
    <property type="project" value="UniProtKB-ARBA"/>
</dbReference>
<dbReference type="OrthoDB" id="1667587at2759"/>
<dbReference type="GO" id="GO:0006914">
    <property type="term" value="P:autophagy"/>
    <property type="evidence" value="ECO:0007669"/>
    <property type="project" value="UniProtKB-KW"/>
</dbReference>
<sequence length="342" mass="37910">MSKPVINNLRFNQDHGCFSCASDTGLRLFNIEPLTEKLNVGKENIGSISHAEMLFRTNLIGIVGGGSCPKFADNTVLIRDESQKSERKFALEYIFSQPVMNIRMKRNKLFCVLRNEIHVFSFPNNSTHLYSFRTRDNFKGLCEISTLREVVVFPGHKCGSVEVVDLEKVQPGQSVCPVMISAHQNELASLALNQSGSILATASRKGTLIRVFNVYNKQLLVELRRGSDTATLYCISFSHDSAFLCASSDKGTVHIFAIEDTTLNKRSTFKKMGFLGQYGESQWGLANFTVPAECACICAFGSGNSVVAVCVDGTFHKYSFTTSGSCNREAYNIFLDIGDDMY</sequence>
<reference evidence="5" key="1">
    <citation type="submission" date="2015-07" db="EMBL/GenBank/DDBJ databases">
        <title>MeaNS - Measles Nucleotide Surveillance Program.</title>
        <authorList>
            <person name="Tran T."/>
            <person name="Druce J."/>
        </authorList>
    </citation>
    <scope>NUCLEOTIDE SEQUENCE</scope>
    <source>
        <strain evidence="5">UCB-OBI-ISO-001</strain>
        <tissue evidence="5">Gonad</tissue>
    </source>
</reference>
<evidence type="ECO:0000313" key="5">
    <source>
        <dbReference type="EMBL" id="KOF88532.1"/>
    </source>
</evidence>
<dbReference type="SUPFAM" id="SSF50978">
    <property type="entry name" value="WD40 repeat-like"/>
    <property type="match status" value="1"/>
</dbReference>
<keyword evidence="2" id="KW-0677">Repeat</keyword>
<dbReference type="PANTHER" id="PTHR11227">
    <property type="entry name" value="WD-REPEAT PROTEIN INTERACTING WITH PHOSPHOINOSIDES WIPI -RELATED"/>
    <property type="match status" value="1"/>
</dbReference>
<dbReference type="KEGG" id="obi:106870700"/>
<dbReference type="InterPro" id="IPR048720">
    <property type="entry name" value="PROPPIN"/>
</dbReference>
<dbReference type="AlphaFoldDB" id="A0A0L8HH14"/>
<evidence type="ECO:0000256" key="2">
    <source>
        <dbReference type="ARBA" id="ARBA00022737"/>
    </source>
</evidence>
<accession>A0A0L8HH14</accession>
<dbReference type="InterPro" id="IPR001680">
    <property type="entry name" value="WD40_rpt"/>
</dbReference>
<evidence type="ECO:0000256" key="3">
    <source>
        <dbReference type="ARBA" id="ARBA00023006"/>
    </source>
</evidence>